<feature type="signal peptide" evidence="1">
    <location>
        <begin position="1"/>
        <end position="31"/>
    </location>
</feature>
<gene>
    <name evidence="2" type="ORF">CA54_50800</name>
</gene>
<evidence type="ECO:0000313" key="3">
    <source>
        <dbReference type="Proteomes" id="UP000320735"/>
    </source>
</evidence>
<keyword evidence="3" id="KW-1185">Reference proteome</keyword>
<keyword evidence="1" id="KW-0732">Signal</keyword>
<dbReference type="EMBL" id="SJPP01000003">
    <property type="protein sequence ID" value="TWU06681.1"/>
    <property type="molecule type" value="Genomic_DNA"/>
</dbReference>
<dbReference type="InterPro" id="IPR050261">
    <property type="entry name" value="FrsA_esterase"/>
</dbReference>
<sequence length="397" mass="43638" precursor="true">MWNRFGLLMPNRYILSALFALLSTAAPSASAQQTVVEKQLERSRQLYTNREQWAGRRTELRAGFLRGAGLWPLPDRPVVNVFAHSCRERDGYSVENVALETMPGFYCTGNLYRPLAKGDAGELSQPGPGILCPHGHFRPWGRFRENHQIRCAHFARMGATVFSYSMVGWQDSTQTTHNDPLVLAIQTWNSMRALDFLAQLKQVDPLRLGITGASGGGTQTFFLAALDDRVRVSAPLVIVYPWTAPDGCLCEGGLPVMQATQTNAIELAASVAPRAQLIISVGAPDPTKDFPKFGFPFIQNVYEIHGRSDHAKLLHLATEKHDFGPSKRNAVYAFFAKHLQMSPRPEVSATITIETPEVMEVFSATHPHPAHAVQGSAEVAKAFAALSRPDSPVHGGE</sequence>
<dbReference type="OrthoDB" id="244125at2"/>
<dbReference type="Proteomes" id="UP000320735">
    <property type="component" value="Unassembled WGS sequence"/>
</dbReference>
<accession>A0A5C6B5B6</accession>
<proteinExistence type="predicted"/>
<evidence type="ECO:0000256" key="1">
    <source>
        <dbReference type="SAM" id="SignalP"/>
    </source>
</evidence>
<dbReference type="PANTHER" id="PTHR22946:SF8">
    <property type="entry name" value="ACETYL XYLAN ESTERASE DOMAIN-CONTAINING PROTEIN"/>
    <property type="match status" value="1"/>
</dbReference>
<dbReference type="AlphaFoldDB" id="A0A5C6B5B6"/>
<feature type="chain" id="PRO_5023118448" evidence="1">
    <location>
        <begin position="32"/>
        <end position="397"/>
    </location>
</feature>
<dbReference type="InterPro" id="IPR029058">
    <property type="entry name" value="AB_hydrolase_fold"/>
</dbReference>
<evidence type="ECO:0000313" key="2">
    <source>
        <dbReference type="EMBL" id="TWU06681.1"/>
    </source>
</evidence>
<dbReference type="SUPFAM" id="SSF53474">
    <property type="entry name" value="alpha/beta-Hydrolases"/>
    <property type="match status" value="1"/>
</dbReference>
<organism evidence="2 3">
    <name type="scientific">Symmachiella macrocystis</name>
    <dbReference type="NCBI Taxonomy" id="2527985"/>
    <lineage>
        <taxon>Bacteria</taxon>
        <taxon>Pseudomonadati</taxon>
        <taxon>Planctomycetota</taxon>
        <taxon>Planctomycetia</taxon>
        <taxon>Planctomycetales</taxon>
        <taxon>Planctomycetaceae</taxon>
        <taxon>Symmachiella</taxon>
    </lineage>
</organism>
<name>A0A5C6B5B6_9PLAN</name>
<comment type="caution">
    <text evidence="2">The sequence shown here is derived from an EMBL/GenBank/DDBJ whole genome shotgun (WGS) entry which is preliminary data.</text>
</comment>
<dbReference type="Gene3D" id="3.40.50.1820">
    <property type="entry name" value="alpha/beta hydrolase"/>
    <property type="match status" value="1"/>
</dbReference>
<reference evidence="2 3" key="1">
    <citation type="submission" date="2019-02" db="EMBL/GenBank/DDBJ databases">
        <title>Deep-cultivation of Planctomycetes and their phenomic and genomic characterization uncovers novel biology.</title>
        <authorList>
            <person name="Wiegand S."/>
            <person name="Jogler M."/>
            <person name="Boedeker C."/>
            <person name="Pinto D."/>
            <person name="Vollmers J."/>
            <person name="Rivas-Marin E."/>
            <person name="Kohn T."/>
            <person name="Peeters S.H."/>
            <person name="Heuer A."/>
            <person name="Rast P."/>
            <person name="Oberbeckmann S."/>
            <person name="Bunk B."/>
            <person name="Jeske O."/>
            <person name="Meyerdierks A."/>
            <person name="Storesund J.E."/>
            <person name="Kallscheuer N."/>
            <person name="Luecker S."/>
            <person name="Lage O.M."/>
            <person name="Pohl T."/>
            <person name="Merkel B.J."/>
            <person name="Hornburger P."/>
            <person name="Mueller R.-W."/>
            <person name="Bruemmer F."/>
            <person name="Labrenz M."/>
            <person name="Spormann A.M."/>
            <person name="Op Den Camp H."/>
            <person name="Overmann J."/>
            <person name="Amann R."/>
            <person name="Jetten M.S.M."/>
            <person name="Mascher T."/>
            <person name="Medema M.H."/>
            <person name="Devos D.P."/>
            <person name="Kaster A.-K."/>
            <person name="Ovreas L."/>
            <person name="Rohde M."/>
            <person name="Galperin M.Y."/>
            <person name="Jogler C."/>
        </authorList>
    </citation>
    <scope>NUCLEOTIDE SEQUENCE [LARGE SCALE GENOMIC DNA]</scope>
    <source>
        <strain evidence="2 3">CA54</strain>
    </source>
</reference>
<protein>
    <submittedName>
        <fullName evidence="2">Uncharacterized protein</fullName>
    </submittedName>
</protein>
<dbReference type="PANTHER" id="PTHR22946">
    <property type="entry name" value="DIENELACTONE HYDROLASE DOMAIN-CONTAINING PROTEIN-RELATED"/>
    <property type="match status" value="1"/>
</dbReference>